<evidence type="ECO:0000313" key="2">
    <source>
        <dbReference type="Proteomes" id="UP000886520"/>
    </source>
</evidence>
<comment type="caution">
    <text evidence="1">The sequence shown here is derived from an EMBL/GenBank/DDBJ whole genome shotgun (WGS) entry which is preliminary data.</text>
</comment>
<dbReference type="EMBL" id="JABFUD020000012">
    <property type="protein sequence ID" value="KAI5072141.1"/>
    <property type="molecule type" value="Genomic_DNA"/>
</dbReference>
<proteinExistence type="predicted"/>
<sequence length="83" mass="9268">MGATWPRVNPYAFDDGRMLGYLSQSVRPVRPLQSMGWRELVVSSLAMAVPVRRCWWWRKQHPGSVLVGGGGATLCVRLLGVSR</sequence>
<accession>A0A9D4UQK3</accession>
<organism evidence="1 2">
    <name type="scientific">Adiantum capillus-veneris</name>
    <name type="common">Maidenhair fern</name>
    <dbReference type="NCBI Taxonomy" id="13818"/>
    <lineage>
        <taxon>Eukaryota</taxon>
        <taxon>Viridiplantae</taxon>
        <taxon>Streptophyta</taxon>
        <taxon>Embryophyta</taxon>
        <taxon>Tracheophyta</taxon>
        <taxon>Polypodiopsida</taxon>
        <taxon>Polypodiidae</taxon>
        <taxon>Polypodiales</taxon>
        <taxon>Pteridineae</taxon>
        <taxon>Pteridaceae</taxon>
        <taxon>Vittarioideae</taxon>
        <taxon>Adiantum</taxon>
    </lineage>
</organism>
<keyword evidence="2" id="KW-1185">Reference proteome</keyword>
<name>A0A9D4UQK3_ADICA</name>
<evidence type="ECO:0000313" key="1">
    <source>
        <dbReference type="EMBL" id="KAI5072141.1"/>
    </source>
</evidence>
<gene>
    <name evidence="1" type="ORF">GOP47_0012247</name>
</gene>
<dbReference type="AlphaFoldDB" id="A0A9D4UQK3"/>
<protein>
    <submittedName>
        <fullName evidence="1">Uncharacterized protein</fullName>
    </submittedName>
</protein>
<dbReference type="Proteomes" id="UP000886520">
    <property type="component" value="Chromosome 12"/>
</dbReference>
<reference evidence="1" key="1">
    <citation type="submission" date="2021-01" db="EMBL/GenBank/DDBJ databases">
        <title>Adiantum capillus-veneris genome.</title>
        <authorList>
            <person name="Fang Y."/>
            <person name="Liao Q."/>
        </authorList>
    </citation>
    <scope>NUCLEOTIDE SEQUENCE</scope>
    <source>
        <strain evidence="1">H3</strain>
        <tissue evidence="1">Leaf</tissue>
    </source>
</reference>